<dbReference type="EMBL" id="WWBZ02000040">
    <property type="protein sequence ID" value="KAF4305547.1"/>
    <property type="molecule type" value="Genomic_DNA"/>
</dbReference>
<evidence type="ECO:0000256" key="3">
    <source>
        <dbReference type="ARBA" id="ARBA00022989"/>
    </source>
</evidence>
<gene>
    <name evidence="6" type="ORF">GTA08_BOTSDO06389</name>
</gene>
<accession>A0A8H4N7I4</accession>
<keyword evidence="7" id="KW-1185">Reference proteome</keyword>
<feature type="transmembrane region" description="Helical" evidence="5">
    <location>
        <begin position="31"/>
        <end position="55"/>
    </location>
</feature>
<dbReference type="Pfam" id="PF03619">
    <property type="entry name" value="Solute_trans_a"/>
    <property type="match status" value="1"/>
</dbReference>
<feature type="transmembrane region" description="Helical" evidence="5">
    <location>
        <begin position="187"/>
        <end position="208"/>
    </location>
</feature>
<evidence type="ECO:0000256" key="4">
    <source>
        <dbReference type="ARBA" id="ARBA00023136"/>
    </source>
</evidence>
<evidence type="ECO:0000256" key="2">
    <source>
        <dbReference type="ARBA" id="ARBA00022692"/>
    </source>
</evidence>
<dbReference type="PANTHER" id="PTHR23423">
    <property type="entry name" value="ORGANIC SOLUTE TRANSPORTER-RELATED"/>
    <property type="match status" value="1"/>
</dbReference>
<protein>
    <submittedName>
        <fullName evidence="6">Duf300-domain-containing protein</fullName>
    </submittedName>
</protein>
<evidence type="ECO:0000313" key="7">
    <source>
        <dbReference type="Proteomes" id="UP000572817"/>
    </source>
</evidence>
<reference evidence="6" key="1">
    <citation type="submission" date="2020-04" db="EMBL/GenBank/DDBJ databases">
        <title>Genome Assembly and Annotation of Botryosphaeria dothidea sdau 11-99, a Latent Pathogen of Apple Fruit Ring Rot in China.</title>
        <authorList>
            <person name="Yu C."/>
            <person name="Diao Y."/>
            <person name="Lu Q."/>
            <person name="Zhao J."/>
            <person name="Cui S."/>
            <person name="Peng C."/>
            <person name="He B."/>
            <person name="Liu H."/>
        </authorList>
    </citation>
    <scope>NUCLEOTIDE SEQUENCE [LARGE SCALE GENOMIC DNA]</scope>
    <source>
        <strain evidence="6">Sdau11-99</strain>
    </source>
</reference>
<comment type="subcellular location">
    <subcellularLocation>
        <location evidence="1">Membrane</location>
        <topology evidence="1">Multi-pass membrane protein</topology>
    </subcellularLocation>
</comment>
<dbReference type="GO" id="GO:0016020">
    <property type="term" value="C:membrane"/>
    <property type="evidence" value="ECO:0007669"/>
    <property type="project" value="UniProtKB-SubCell"/>
</dbReference>
<evidence type="ECO:0000256" key="5">
    <source>
        <dbReference type="SAM" id="Phobius"/>
    </source>
</evidence>
<keyword evidence="4 5" id="KW-0472">Membrane</keyword>
<dbReference type="InterPro" id="IPR005178">
    <property type="entry name" value="Ostalpha/TMEM184C"/>
</dbReference>
<keyword evidence="3 5" id="KW-1133">Transmembrane helix</keyword>
<name>A0A8H4N7I4_9PEZI</name>
<dbReference type="AlphaFoldDB" id="A0A8H4N7I4"/>
<organism evidence="6 7">
    <name type="scientific">Botryosphaeria dothidea</name>
    <dbReference type="NCBI Taxonomy" id="55169"/>
    <lineage>
        <taxon>Eukaryota</taxon>
        <taxon>Fungi</taxon>
        <taxon>Dikarya</taxon>
        <taxon>Ascomycota</taxon>
        <taxon>Pezizomycotina</taxon>
        <taxon>Dothideomycetes</taxon>
        <taxon>Dothideomycetes incertae sedis</taxon>
        <taxon>Botryosphaeriales</taxon>
        <taxon>Botryosphaeriaceae</taxon>
        <taxon>Botryosphaeria</taxon>
    </lineage>
</organism>
<sequence>MLDGLKNKTCPAPISSAEAEPLSIGITLHHLLIYISIPCVVITSLICLFLIFKHLHRYTRPAEQRQIVRLIYTPFAFAIFSLLALIFYDAHEYITPIPDLYEAYALASLFILFVHYTRAPTSRNEQGFIRSHTRNDFEDNVAQNMKKTWIMVFQYPTVKTILTVAQEASTATGTYCAASRSPHFGHFWIQLIGNISLVLCFLTILRFYKVNKSLMTVHQPILKLLSFKLIVFVIFLQDLIFNFIPTPTGLSSHGTVSPRDIKYGLPSFLVCVEMVIFSAGFHFTFRSRMYHPGERGSDAAMSLPAAAWDAANPSDFLMDIMQLVSTTTATSAKYAQQPSPAYGRISPTATPLVPHGVERRAMSPLNMPPGYTGPRDQPGYSYEGAADHLGVDTAYRPQH</sequence>
<feature type="transmembrane region" description="Helical" evidence="5">
    <location>
        <begin position="67"/>
        <end position="88"/>
    </location>
</feature>
<proteinExistence type="predicted"/>
<dbReference type="OrthoDB" id="5348404at2759"/>
<dbReference type="SMART" id="SM01417">
    <property type="entry name" value="Solute_trans_a"/>
    <property type="match status" value="1"/>
</dbReference>
<feature type="transmembrane region" description="Helical" evidence="5">
    <location>
        <begin position="264"/>
        <end position="285"/>
    </location>
</feature>
<comment type="caution">
    <text evidence="6">The sequence shown here is derived from an EMBL/GenBank/DDBJ whole genome shotgun (WGS) entry which is preliminary data.</text>
</comment>
<dbReference type="Proteomes" id="UP000572817">
    <property type="component" value="Unassembled WGS sequence"/>
</dbReference>
<feature type="transmembrane region" description="Helical" evidence="5">
    <location>
        <begin position="220"/>
        <end position="244"/>
    </location>
</feature>
<evidence type="ECO:0000256" key="1">
    <source>
        <dbReference type="ARBA" id="ARBA00004141"/>
    </source>
</evidence>
<keyword evidence="2 5" id="KW-0812">Transmembrane</keyword>
<evidence type="ECO:0000313" key="6">
    <source>
        <dbReference type="EMBL" id="KAF4305547.1"/>
    </source>
</evidence>